<evidence type="ECO:0000256" key="4">
    <source>
        <dbReference type="SAM" id="Phobius"/>
    </source>
</evidence>
<sequence length="1352" mass="149453">MTTDRPSAPPYNIHQRTEPRLDDWSSCDDFQGLTPPREFDGDLKAGVEYTPFHGQFLTAGPPTPPRTEAHSSPTRSPSSSPDQLDTSTPNSRPQSADGITMTHDGDVIMSGNWAPSPEMPLPFGLVQQSQSHEHLSGHMSGFDMDGQPSQADNFEDLVDWDAQDQSLASTPDNAGFLPPTSMLEQMEKQNQLDQRFMLSGGPGMSIKLENQRASPAARRKRSRDENDTLLEFNPSAPLAMFPASVGGADRTQKLIPLRHGCVAAGIMGSFMPEQMLEIEWPVRAKFEGNMNDAIVKSRVETQIQIQFIVSSFSDNRNLSEFRRLRLPRDTVSKVKYLDDSPAAPDMLDLEVKLVCASHLHHPGMVERLFYEGRGEKVPEELRNSTKDHLRERMEAVAELQSKDKGSEVSQSLDTSKINAVHICQLCVKREKKRAARKKTIRKQEEEEQWGEAQDRRVISFNTAQIIPLDADKMRDGKNAVSGETNIRICCYCRHHHEKEGFRVLFNVRNSHTGKITAQTLSGTILITDDHKNSRAEKSTEQEQARSPAAKQGMELALSSINSPQPAPSHPASRRGSQGTEMSFASTYSFPNNSGVRHRQSGSSQPPTPMRTSPSPGLNSNKRRKPSKVPAGLTMTRSDANPMESSHPVQQFVPDYQMSWNTQDMGGSSDDAGVVANPFAFMPSQSWNMPLPNNHLGSRHFLGSTQLCNPGAMSFSPQFSMSPSPTFQFGDGPQISITHCVPSEGSCSGGYEATILGQGFVRGMTVMFGDTPALSVDLMSEGTLLCVVPPSATPGPVVVHFKSVPISSGGRLVQFKYKDEVENELMALAMRVVGMKMMGAEGPASTKEVALRILRDSGEMGSFMSSGHNGRSHGHQQLERDLLACLDFIDMDDSPYPAKLNYKNRRGQTLLHLACRGGYTKFAAALIARGVKVNARDRCGYTPLHYAAMMKQNDIIRRLLHNRADPAMRTKLGDTPADLGGDSDIVRYTRSVQRSHSRPQSRSSSVSSESRFATSRRNSVSDLTSLAPLTGVRNGIDDRFRSRRSVDDMFPPSSDEDSDDDADDYEDSSDAVDNEDEASATWAKSRRGSVNANNIARIEASKGASSSSGATQNTQTTNVPPPASQAAYIAWVDTLRDQVMQGVQNLHLTLPTMPGATDYQIRLRDRMAGVNLPAFPNPFNFRPTEFFQTHTTADPPAYNEIFPDGQERPEIPPDIKDATETVATPPVATRSLSVQSLTQCLRTPSPTPMDIKELQRQLLVTDDPSMTEEKRRELQSHVNKLKRDESDRRLYFIWLPLLLLMLTYAIYSYAPSVFAMYRFAENAVKNPAEFTEYVKSRFIVPLGGQVVGEIGEM</sequence>
<dbReference type="PANTHER" id="PTHR23335">
    <property type="entry name" value="CALMODULIN-BINDING TRANSCRIPTION ACTIVATOR CAMTA"/>
    <property type="match status" value="1"/>
</dbReference>
<evidence type="ECO:0000259" key="6">
    <source>
        <dbReference type="Pfam" id="PF25603"/>
    </source>
</evidence>
<feature type="region of interest" description="Disordered" evidence="3">
    <location>
        <begin position="1"/>
        <end position="152"/>
    </location>
</feature>
<dbReference type="OrthoDB" id="71307at2759"/>
<dbReference type="SMART" id="SM00248">
    <property type="entry name" value="ANK"/>
    <property type="match status" value="2"/>
</dbReference>
<dbReference type="STRING" id="341454.A0A4S2MPV1"/>
<feature type="domain" description="SPT23/MGA2-like DNA-binding" evidence="6">
    <location>
        <begin position="413"/>
        <end position="531"/>
    </location>
</feature>
<dbReference type="FunCoup" id="A0A4S2MPV1">
    <property type="interactions" value="1211"/>
</dbReference>
<organism evidence="7 8">
    <name type="scientific">Ascodesmis nigricans</name>
    <dbReference type="NCBI Taxonomy" id="341454"/>
    <lineage>
        <taxon>Eukaryota</taxon>
        <taxon>Fungi</taxon>
        <taxon>Dikarya</taxon>
        <taxon>Ascomycota</taxon>
        <taxon>Pezizomycotina</taxon>
        <taxon>Pezizomycetes</taxon>
        <taxon>Pezizales</taxon>
        <taxon>Ascodesmidaceae</taxon>
        <taxon>Ascodesmis</taxon>
    </lineage>
</organism>
<keyword evidence="1 2" id="KW-0040">ANK repeat</keyword>
<dbReference type="Gene3D" id="1.25.40.20">
    <property type="entry name" value="Ankyrin repeat-containing domain"/>
    <property type="match status" value="2"/>
</dbReference>
<proteinExistence type="predicted"/>
<gene>
    <name evidence="7" type="ORF">EX30DRAFT_352550</name>
</gene>
<feature type="region of interest" description="Disordered" evidence="3">
    <location>
        <begin position="1100"/>
        <end position="1120"/>
    </location>
</feature>
<dbReference type="SUPFAM" id="SSF48403">
    <property type="entry name" value="Ankyrin repeat"/>
    <property type="match status" value="1"/>
</dbReference>
<dbReference type="PROSITE" id="PS50297">
    <property type="entry name" value="ANK_REP_REGION"/>
    <property type="match status" value="2"/>
</dbReference>
<accession>A0A4S2MPV1</accession>
<dbReference type="GO" id="GO:0005634">
    <property type="term" value="C:nucleus"/>
    <property type="evidence" value="ECO:0007669"/>
    <property type="project" value="TreeGrafter"/>
</dbReference>
<feature type="repeat" description="ANK" evidence="2">
    <location>
        <begin position="905"/>
        <end position="937"/>
    </location>
</feature>
<evidence type="ECO:0000313" key="8">
    <source>
        <dbReference type="Proteomes" id="UP000298138"/>
    </source>
</evidence>
<feature type="repeat" description="ANK" evidence="2">
    <location>
        <begin position="938"/>
        <end position="970"/>
    </location>
</feature>
<dbReference type="InterPro" id="IPR057962">
    <property type="entry name" value="SPT23_MGA2_DBD"/>
</dbReference>
<dbReference type="InterPro" id="IPR002909">
    <property type="entry name" value="IPT_dom"/>
</dbReference>
<reference evidence="7 8" key="1">
    <citation type="submission" date="2019-04" db="EMBL/GenBank/DDBJ databases">
        <title>Comparative genomics and transcriptomics to analyze fruiting body development in filamentous ascomycetes.</title>
        <authorList>
            <consortium name="DOE Joint Genome Institute"/>
            <person name="Lutkenhaus R."/>
            <person name="Traeger S."/>
            <person name="Breuer J."/>
            <person name="Kuo A."/>
            <person name="Lipzen A."/>
            <person name="Pangilinan J."/>
            <person name="Dilworth D."/>
            <person name="Sandor L."/>
            <person name="Poggeler S."/>
            <person name="Barry K."/>
            <person name="Grigoriev I.V."/>
            <person name="Nowrousian M."/>
        </authorList>
    </citation>
    <scope>NUCLEOTIDE SEQUENCE [LARGE SCALE GENOMIC DNA]</scope>
    <source>
        <strain evidence="7 8">CBS 389.68</strain>
    </source>
</reference>
<dbReference type="PANTHER" id="PTHR23335:SF1">
    <property type="entry name" value="CALMODULIN-BINDING TRANSCRIPTION ACTIVATOR, ISOFORM F"/>
    <property type="match status" value="1"/>
</dbReference>
<dbReference type="Proteomes" id="UP000298138">
    <property type="component" value="Unassembled WGS sequence"/>
</dbReference>
<keyword evidence="4" id="KW-1133">Transmembrane helix</keyword>
<feature type="region of interest" description="Disordered" evidence="3">
    <location>
        <begin position="1042"/>
        <end position="1085"/>
    </location>
</feature>
<protein>
    <submittedName>
        <fullName evidence="7">Uncharacterized protein</fullName>
    </submittedName>
</protein>
<feature type="compositionally biased region" description="Polar residues" evidence="3">
    <location>
        <begin position="82"/>
        <end position="94"/>
    </location>
</feature>
<feature type="compositionally biased region" description="Low complexity" evidence="3">
    <location>
        <begin position="1100"/>
        <end position="1117"/>
    </location>
</feature>
<dbReference type="GO" id="GO:0006357">
    <property type="term" value="P:regulation of transcription by RNA polymerase II"/>
    <property type="evidence" value="ECO:0007669"/>
    <property type="project" value="TreeGrafter"/>
</dbReference>
<dbReference type="InParanoid" id="A0A4S2MPV1"/>
<feature type="region of interest" description="Disordered" evidence="3">
    <location>
        <begin position="988"/>
        <end position="1019"/>
    </location>
</feature>
<dbReference type="PROSITE" id="PS50088">
    <property type="entry name" value="ANK_REPEAT"/>
    <property type="match status" value="2"/>
</dbReference>
<dbReference type="GO" id="GO:0003712">
    <property type="term" value="F:transcription coregulator activity"/>
    <property type="evidence" value="ECO:0007669"/>
    <property type="project" value="TreeGrafter"/>
</dbReference>
<feature type="transmembrane region" description="Helical" evidence="4">
    <location>
        <begin position="1290"/>
        <end position="1309"/>
    </location>
</feature>
<feature type="compositionally biased region" description="Low complexity" evidence="3">
    <location>
        <begin position="71"/>
        <end position="81"/>
    </location>
</feature>
<name>A0A4S2MPV1_9PEZI</name>
<dbReference type="Pfam" id="PF25603">
    <property type="entry name" value="SPT23_MGA2_DBD"/>
    <property type="match status" value="1"/>
</dbReference>
<dbReference type="InterPro" id="IPR002110">
    <property type="entry name" value="Ankyrin_rpt"/>
</dbReference>
<dbReference type="EMBL" id="ML220174">
    <property type="protein sequence ID" value="TGZ76538.1"/>
    <property type="molecule type" value="Genomic_DNA"/>
</dbReference>
<feature type="compositionally biased region" description="Basic and acidic residues" evidence="3">
    <location>
        <begin position="531"/>
        <end position="543"/>
    </location>
</feature>
<dbReference type="InterPro" id="IPR013783">
    <property type="entry name" value="Ig-like_fold"/>
</dbReference>
<keyword evidence="4" id="KW-0812">Transmembrane</keyword>
<dbReference type="SUPFAM" id="SSF81296">
    <property type="entry name" value="E set domains"/>
    <property type="match status" value="1"/>
</dbReference>
<dbReference type="InterPro" id="IPR036770">
    <property type="entry name" value="Ankyrin_rpt-contain_sf"/>
</dbReference>
<dbReference type="Gene3D" id="2.60.40.10">
    <property type="entry name" value="Immunoglobulins"/>
    <property type="match status" value="1"/>
</dbReference>
<evidence type="ECO:0000256" key="3">
    <source>
        <dbReference type="SAM" id="MobiDB-lite"/>
    </source>
</evidence>
<feature type="domain" description="IPT/TIG" evidence="5">
    <location>
        <begin position="736"/>
        <end position="816"/>
    </location>
</feature>
<dbReference type="Pfam" id="PF01833">
    <property type="entry name" value="TIG"/>
    <property type="match status" value="1"/>
</dbReference>
<feature type="region of interest" description="Disordered" evidence="3">
    <location>
        <begin position="531"/>
        <end position="646"/>
    </location>
</feature>
<dbReference type="Pfam" id="PF12796">
    <property type="entry name" value="Ank_2"/>
    <property type="match status" value="1"/>
</dbReference>
<dbReference type="GO" id="GO:0003690">
    <property type="term" value="F:double-stranded DNA binding"/>
    <property type="evidence" value="ECO:0007669"/>
    <property type="project" value="TreeGrafter"/>
</dbReference>
<dbReference type="InterPro" id="IPR014756">
    <property type="entry name" value="Ig_E-set"/>
</dbReference>
<evidence type="ECO:0000256" key="1">
    <source>
        <dbReference type="ARBA" id="ARBA00023043"/>
    </source>
</evidence>
<keyword evidence="4" id="KW-0472">Membrane</keyword>
<feature type="compositionally biased region" description="Acidic residues" evidence="3">
    <location>
        <begin position="1053"/>
        <end position="1077"/>
    </location>
</feature>
<keyword evidence="8" id="KW-1185">Reference proteome</keyword>
<dbReference type="CDD" id="cd00102">
    <property type="entry name" value="IPT"/>
    <property type="match status" value="1"/>
</dbReference>
<feature type="compositionally biased region" description="Low complexity" evidence="3">
    <location>
        <begin position="999"/>
        <end position="1015"/>
    </location>
</feature>
<feature type="compositionally biased region" description="Polar residues" evidence="3">
    <location>
        <begin position="634"/>
        <end position="646"/>
    </location>
</feature>
<feature type="compositionally biased region" description="Polar residues" evidence="3">
    <location>
        <begin position="574"/>
        <end position="619"/>
    </location>
</feature>
<evidence type="ECO:0000313" key="7">
    <source>
        <dbReference type="EMBL" id="TGZ76538.1"/>
    </source>
</evidence>
<evidence type="ECO:0000259" key="5">
    <source>
        <dbReference type="Pfam" id="PF01833"/>
    </source>
</evidence>
<evidence type="ECO:0000256" key="2">
    <source>
        <dbReference type="PROSITE-ProRule" id="PRU00023"/>
    </source>
</evidence>